<reference evidence="2 3" key="1">
    <citation type="submission" date="2016-02" db="EMBL/GenBank/DDBJ databases">
        <title>Complete genome sequencing and analysis of ATSB10, Dyella thiooxydans isolated from rhizosphere soil of sunflower (Helianthus annuus L.).</title>
        <authorList>
            <person name="Lee Y."/>
            <person name="Hwangbo K."/>
            <person name="Chung H."/>
            <person name="Yoo J."/>
            <person name="Kim K.Y."/>
            <person name="Sa T.M."/>
            <person name="Um Y."/>
            <person name="Madhaiyan M."/>
        </authorList>
    </citation>
    <scope>NUCLEOTIDE SEQUENCE [LARGE SCALE GENOMIC DNA]</scope>
    <source>
        <strain evidence="2 3">ATSB10</strain>
    </source>
</reference>
<dbReference type="AlphaFoldDB" id="A0A160N3N7"/>
<proteinExistence type="predicted"/>
<accession>A0A160N3N7</accession>
<evidence type="ECO:0000256" key="1">
    <source>
        <dbReference type="SAM" id="MobiDB-lite"/>
    </source>
</evidence>
<name>A0A160N3N7_9GAMM</name>
<dbReference type="STRING" id="445710.ATSB10_31590"/>
<keyword evidence="3" id="KW-1185">Reference proteome</keyword>
<dbReference type="EMBL" id="CP014841">
    <property type="protein sequence ID" value="AND70613.1"/>
    <property type="molecule type" value="Genomic_DNA"/>
</dbReference>
<evidence type="ECO:0000313" key="2">
    <source>
        <dbReference type="EMBL" id="AND70613.1"/>
    </source>
</evidence>
<evidence type="ECO:0000313" key="3">
    <source>
        <dbReference type="Proteomes" id="UP000077255"/>
    </source>
</evidence>
<protein>
    <submittedName>
        <fullName evidence="2">Uncharacterized protein</fullName>
    </submittedName>
</protein>
<feature type="region of interest" description="Disordered" evidence="1">
    <location>
        <begin position="1"/>
        <end position="23"/>
    </location>
</feature>
<sequence length="97" mass="10776">MPGPRWPLPRRQPRRQPVTSCGAGSVWIERSMVGRRSRPLPLPLVTPGSRTGTVRRTMLRMTAAKRSARQPCGVAGADGRSRRPVAYDLASSLWRMP</sequence>
<dbReference type="Proteomes" id="UP000077255">
    <property type="component" value="Chromosome"/>
</dbReference>
<gene>
    <name evidence="2" type="ORF">ATSB10_31590</name>
</gene>
<dbReference type="KEGG" id="dtx:ATSB10_31590"/>
<organism evidence="2 3">
    <name type="scientific">Dyella thiooxydans</name>
    <dbReference type="NCBI Taxonomy" id="445710"/>
    <lineage>
        <taxon>Bacteria</taxon>
        <taxon>Pseudomonadati</taxon>
        <taxon>Pseudomonadota</taxon>
        <taxon>Gammaproteobacteria</taxon>
        <taxon>Lysobacterales</taxon>
        <taxon>Rhodanobacteraceae</taxon>
        <taxon>Dyella</taxon>
    </lineage>
</organism>